<keyword evidence="6" id="KW-0067">ATP-binding</keyword>
<dbReference type="InterPro" id="IPR001757">
    <property type="entry name" value="P_typ_ATPase"/>
</dbReference>
<dbReference type="FunFam" id="1.20.1110.10:FF:000077">
    <property type="entry name" value="ECA1 (ER-TYPE CA2+-ATPASE 1)"/>
    <property type="match status" value="1"/>
</dbReference>
<dbReference type="InterPro" id="IPR036412">
    <property type="entry name" value="HAD-like_sf"/>
</dbReference>
<dbReference type="GO" id="GO:0012505">
    <property type="term" value="C:endomembrane system"/>
    <property type="evidence" value="ECO:0007669"/>
    <property type="project" value="UniProtKB-SubCell"/>
</dbReference>
<organism evidence="15">
    <name type="scientific">Zea mays</name>
    <name type="common">Maize</name>
    <dbReference type="NCBI Taxonomy" id="4577"/>
    <lineage>
        <taxon>Eukaryota</taxon>
        <taxon>Viridiplantae</taxon>
        <taxon>Streptophyta</taxon>
        <taxon>Embryophyta</taxon>
        <taxon>Tracheophyta</taxon>
        <taxon>Spermatophyta</taxon>
        <taxon>Magnoliopsida</taxon>
        <taxon>Liliopsida</taxon>
        <taxon>Poales</taxon>
        <taxon>Poaceae</taxon>
        <taxon>PACMAD clade</taxon>
        <taxon>Panicoideae</taxon>
        <taxon>Andropogonodae</taxon>
        <taxon>Andropogoneae</taxon>
        <taxon>Tripsacinae</taxon>
        <taxon>Zea</taxon>
    </lineage>
</organism>
<dbReference type="FunFam" id="2.70.150.10:FF:000160">
    <property type="entry name" value="Sarcoplasmic/endoplasmic reticulum calcium ATPase 1"/>
    <property type="match status" value="1"/>
</dbReference>
<evidence type="ECO:0000256" key="9">
    <source>
        <dbReference type="ARBA" id="ARBA00022989"/>
    </source>
</evidence>
<dbReference type="Pfam" id="PF13246">
    <property type="entry name" value="Cation_ATPase"/>
    <property type="match status" value="1"/>
</dbReference>
<dbReference type="Gene3D" id="3.40.1110.10">
    <property type="entry name" value="Calcium-transporting ATPase, cytoplasmic domain N"/>
    <property type="match status" value="1"/>
</dbReference>
<evidence type="ECO:0000259" key="14">
    <source>
        <dbReference type="Pfam" id="PF00689"/>
    </source>
</evidence>
<dbReference type="InterPro" id="IPR059000">
    <property type="entry name" value="ATPase_P-type_domA"/>
</dbReference>
<dbReference type="SUPFAM" id="SSF56784">
    <property type="entry name" value="HAD-like"/>
    <property type="match status" value="1"/>
</dbReference>
<evidence type="ECO:0000256" key="2">
    <source>
        <dbReference type="ARBA" id="ARBA00022553"/>
    </source>
</evidence>
<name>Q9LM01_MAIZE</name>
<evidence type="ECO:0000256" key="6">
    <source>
        <dbReference type="ARBA" id="ARBA00022840"/>
    </source>
</evidence>
<keyword evidence="5" id="KW-0106">Calcium</keyword>
<dbReference type="SUPFAM" id="SSF81653">
    <property type="entry name" value="Calcium ATPase, transduction domain A"/>
    <property type="match status" value="1"/>
</dbReference>
<keyword evidence="10 12" id="KW-0472">Membrane</keyword>
<dbReference type="Gene3D" id="2.70.150.10">
    <property type="entry name" value="Calcium-transporting ATPase, cytoplasmic transduction domain A"/>
    <property type="match status" value="1"/>
</dbReference>
<evidence type="ECO:0000256" key="3">
    <source>
        <dbReference type="ARBA" id="ARBA00022692"/>
    </source>
</evidence>
<keyword evidence="3 12" id="KW-0812">Transmembrane</keyword>
<dbReference type="InterPro" id="IPR023299">
    <property type="entry name" value="ATPase_P-typ_cyto_dom_N"/>
</dbReference>
<dbReference type="SUPFAM" id="SSF81665">
    <property type="entry name" value="Calcium ATPase, transmembrane domain M"/>
    <property type="match status" value="1"/>
</dbReference>
<dbReference type="PROSITE" id="PS00154">
    <property type="entry name" value="ATPASE_E1_E2"/>
    <property type="match status" value="1"/>
</dbReference>
<feature type="transmembrane region" description="Helical" evidence="12">
    <location>
        <begin position="974"/>
        <end position="993"/>
    </location>
</feature>
<dbReference type="GO" id="GO:0005524">
    <property type="term" value="F:ATP binding"/>
    <property type="evidence" value="ECO:0007669"/>
    <property type="project" value="UniProtKB-KW"/>
</dbReference>
<feature type="domain" description="Cation-transporting P-type ATPase C-terminal" evidence="14">
    <location>
        <begin position="771"/>
        <end position="995"/>
    </location>
</feature>
<feature type="transmembrane region" description="Helical" evidence="12">
    <location>
        <begin position="31"/>
        <end position="50"/>
    </location>
</feature>
<dbReference type="PANTHER" id="PTHR42861">
    <property type="entry name" value="CALCIUM-TRANSPORTING ATPASE"/>
    <property type="match status" value="1"/>
</dbReference>
<dbReference type="Pfam" id="PF00122">
    <property type="entry name" value="E1-E2_ATPase"/>
    <property type="match status" value="1"/>
</dbReference>
<feature type="transmembrane region" description="Helical" evidence="12">
    <location>
        <begin position="819"/>
        <end position="840"/>
    </location>
</feature>
<protein>
    <submittedName>
        <fullName evidence="15">Calcium ATPase</fullName>
    </submittedName>
</protein>
<evidence type="ECO:0000256" key="4">
    <source>
        <dbReference type="ARBA" id="ARBA00022741"/>
    </source>
</evidence>
<dbReference type="GO" id="GO:0070588">
    <property type="term" value="P:calcium ion transmembrane transport"/>
    <property type="evidence" value="ECO:0007669"/>
    <property type="project" value="UniProtKB-ARBA"/>
</dbReference>
<dbReference type="InterPro" id="IPR008250">
    <property type="entry name" value="ATPase_P-typ_transduc_dom_A_sf"/>
</dbReference>
<comment type="subcellular location">
    <subcellularLocation>
        <location evidence="1">Endomembrane system</location>
        <topology evidence="1">Multi-pass membrane protein</topology>
    </subcellularLocation>
</comment>
<feature type="transmembrane region" description="Helical" evidence="12">
    <location>
        <begin position="56"/>
        <end position="78"/>
    </location>
</feature>
<dbReference type="EMBL" id="AF096871">
    <property type="protein sequence ID" value="AAF73985.1"/>
    <property type="molecule type" value="mRNA"/>
</dbReference>
<keyword evidence="7" id="KW-0460">Magnesium</keyword>
<feature type="transmembrane region" description="Helical" evidence="12">
    <location>
        <begin position="276"/>
        <end position="303"/>
    </location>
</feature>
<dbReference type="Gene3D" id="3.40.50.1000">
    <property type="entry name" value="HAD superfamily/HAD-like"/>
    <property type="match status" value="1"/>
</dbReference>
<feature type="region of interest" description="Disordered" evidence="11">
    <location>
        <begin position="871"/>
        <end position="892"/>
    </location>
</feature>
<dbReference type="GO" id="GO:0016887">
    <property type="term" value="F:ATP hydrolysis activity"/>
    <property type="evidence" value="ECO:0007669"/>
    <property type="project" value="InterPro"/>
</dbReference>
<feature type="transmembrane region" description="Helical" evidence="12">
    <location>
        <begin position="233"/>
        <end position="256"/>
    </location>
</feature>
<sequence>MPAQAHNTSNLALISSDERGTRLLDQFEDTLVRVLVAAAAVSFLLALSSSAGTLTLAAFVEPLVIFLILVVNAAVGVWQEANAERRVDALREIQSHHAAVLRDARCVPRAPLARDLVPGDVVQLRVGAKVPADMRVPASRAPPSSASSRASLTGETASVNKTSRALPLEDADIQAKDCMVFAGTTVVNGAALCIVARTGMDTEIGAIHAQIHQASQEDDDTPLKKKLNEFGEALTKIIGLICALVWLINCKYFLTFDLQGGWVPRNITFSFEKCTYYFEIAVALAVAAIPEGLPAVITTCLALGTRKMAAKNALVRKLPSVETLGCTTVICSDKTGTLTSNKMSVAKLVAVGDSSQEVRTFKVDGTTYDPRDGKIHDWPAGSIDANLETIAKVAAVCNDANVAHSSHQYVATGMPTEAALKVLVEKMGLPGGKNGLSLDPSEILGCCAWWNNVAKRIATLEFDRTRKSMGVVVKTSSGSNALLVKGAVETLLERSSHIQLKDGSVVPLDEKAKRTILASLHEMSTNALRCLGFAYKEALAEFRTYDGENHPRHNVFVDPANYAAIETDLIFAGLVGLRDPPREEVYDAIEDCRAAGIRVMVITGDNKETAEAICREIGVFSPDEDITFKSLQGKEFMALEDKKTARLPVKGGLLFSRAEPRQQTRTIRGGLAEGRIGQVVAMTGDGVNVSAPALKLVDIGVAMGVITGTEVAKEASDMVLADDNFSTIVSAVGEGRSIYNNMKAFIRYMISSNIGEVASIFLTSALGIPEGLIPVQLLWVNLVTDGPPATSLGFNPPDKDIMKKPPRRSDDTLITPWILFRYLVIGLYVGMATGILLIWYTHGSFMGIDLTGDGHTLVTYSQLSNWGQCSSWTTSRPRLSPPEPERSRSTTDPCDYFHAGKVKATTLSLSVLVAIEMFNSLNASPDSCLLAMPPWVNPWLLVAMSVSFGLHFLILYVPLLATVFGIVPLSLNEWLSLVLLMVALPVVLIDEALKLAGRCTSPASGPTRRSRKKKQKASSERRLTFDLRAQLLNHSINHVNKR</sequence>
<gene>
    <name evidence="15" type="primary">cap1</name>
</gene>
<evidence type="ECO:0000256" key="8">
    <source>
        <dbReference type="ARBA" id="ARBA00022967"/>
    </source>
</evidence>
<feature type="transmembrane region" description="Helical" evidence="12">
    <location>
        <begin position="939"/>
        <end position="968"/>
    </location>
</feature>
<feature type="compositionally biased region" description="Low complexity" evidence="11">
    <location>
        <begin position="137"/>
        <end position="151"/>
    </location>
</feature>
<dbReference type="PRINTS" id="PR00119">
    <property type="entry name" value="CATATPASE"/>
</dbReference>
<dbReference type="InterPro" id="IPR006068">
    <property type="entry name" value="ATPase_P-typ_cation-transptr_C"/>
</dbReference>
<feature type="region of interest" description="Disordered" evidence="11">
    <location>
        <begin position="1001"/>
        <end position="1021"/>
    </location>
</feature>
<keyword evidence="9 12" id="KW-1133">Transmembrane helix</keyword>
<dbReference type="Pfam" id="PF00689">
    <property type="entry name" value="Cation_ATPase_C"/>
    <property type="match status" value="1"/>
</dbReference>
<evidence type="ECO:0000256" key="7">
    <source>
        <dbReference type="ARBA" id="ARBA00022842"/>
    </source>
</evidence>
<feature type="region of interest" description="Disordered" evidence="11">
    <location>
        <begin position="135"/>
        <end position="158"/>
    </location>
</feature>
<dbReference type="InterPro" id="IPR018303">
    <property type="entry name" value="ATPase_P-typ_P_site"/>
</dbReference>
<dbReference type="GO" id="GO:0046873">
    <property type="term" value="F:metal ion transmembrane transporter activity"/>
    <property type="evidence" value="ECO:0007669"/>
    <property type="project" value="UniProtKB-ARBA"/>
</dbReference>
<evidence type="ECO:0000256" key="12">
    <source>
        <dbReference type="SAM" id="Phobius"/>
    </source>
</evidence>
<evidence type="ECO:0000256" key="10">
    <source>
        <dbReference type="ARBA" id="ARBA00023136"/>
    </source>
</evidence>
<dbReference type="AlphaFoldDB" id="Q9LM01"/>
<feature type="domain" description="P-type ATPase A" evidence="13">
    <location>
        <begin position="94"/>
        <end position="210"/>
    </location>
</feature>
<dbReference type="InterPro" id="IPR023214">
    <property type="entry name" value="HAD_sf"/>
</dbReference>
<dbReference type="Gene3D" id="1.20.1110.10">
    <property type="entry name" value="Calcium-transporting ATPase, transmembrane domain"/>
    <property type="match status" value="1"/>
</dbReference>
<dbReference type="InterPro" id="IPR023298">
    <property type="entry name" value="ATPase_P-typ_TM_dom_sf"/>
</dbReference>
<proteinExistence type="evidence at transcript level"/>
<dbReference type="NCBIfam" id="TIGR01494">
    <property type="entry name" value="ATPase_P-type"/>
    <property type="match status" value="2"/>
</dbReference>
<dbReference type="FunFam" id="1.20.1110.10:FF:000065">
    <property type="entry name" value="Sarcoplasmic/endoplasmic reticulum calcium ATPase 1"/>
    <property type="match status" value="1"/>
</dbReference>
<dbReference type="SUPFAM" id="SSF81660">
    <property type="entry name" value="Metal cation-transporting ATPase, ATP-binding domain N"/>
    <property type="match status" value="1"/>
</dbReference>
<evidence type="ECO:0000256" key="1">
    <source>
        <dbReference type="ARBA" id="ARBA00004127"/>
    </source>
</evidence>
<dbReference type="GO" id="GO:0016020">
    <property type="term" value="C:membrane"/>
    <property type="evidence" value="ECO:0007669"/>
    <property type="project" value="InterPro"/>
</dbReference>
<keyword evidence="8" id="KW-1278">Translocase</keyword>
<evidence type="ECO:0000259" key="13">
    <source>
        <dbReference type="Pfam" id="PF00122"/>
    </source>
</evidence>
<dbReference type="FunFam" id="3.40.1110.10:FF:000021">
    <property type="entry name" value="calcium-transporting ATPase, endoplasmic reticulum-type"/>
    <property type="match status" value="1"/>
</dbReference>
<accession>Q9LM01</accession>
<reference evidence="15" key="1">
    <citation type="journal article" date="2000" name="J. Biol. Chem.">
        <title>Maize cap1 encodes a novel SERCA-type calcium-ATPase with a calmodulin-binding domain.</title>
        <authorList>
            <person name="Subbaiah C.C."/>
            <person name="Sachs M.M."/>
        </authorList>
    </citation>
    <scope>NUCLEOTIDE SEQUENCE</scope>
</reference>
<dbReference type="SMR" id="Q9LM01"/>
<evidence type="ECO:0000313" key="15">
    <source>
        <dbReference type="EMBL" id="AAF73985.1"/>
    </source>
</evidence>
<evidence type="ECO:0000256" key="11">
    <source>
        <dbReference type="SAM" id="MobiDB-lite"/>
    </source>
</evidence>
<keyword evidence="4" id="KW-0547">Nucleotide-binding</keyword>
<keyword evidence="2" id="KW-0597">Phosphoprotein</keyword>
<dbReference type="ExpressionAtlas" id="Q9LM01">
    <property type="expression patterns" value="baseline and differential"/>
</dbReference>
<dbReference type="SFLD" id="SFLDS00003">
    <property type="entry name" value="Haloacid_Dehalogenase"/>
    <property type="match status" value="1"/>
</dbReference>
<evidence type="ECO:0000256" key="5">
    <source>
        <dbReference type="ARBA" id="ARBA00022837"/>
    </source>
</evidence>